<dbReference type="Proteomes" id="UP000094463">
    <property type="component" value="Chromosome"/>
</dbReference>
<dbReference type="GO" id="GO:0009425">
    <property type="term" value="C:bacterial-type flagellum basal body"/>
    <property type="evidence" value="ECO:0007669"/>
    <property type="project" value="InterPro"/>
</dbReference>
<keyword evidence="9 10" id="KW-0472">Membrane</keyword>
<keyword evidence="8 10" id="KW-1133">Transmembrane helix</keyword>
<organism evidence="11 12">
    <name type="scientific">Salisediminibacterium beveridgei</name>
    <dbReference type="NCBI Taxonomy" id="632773"/>
    <lineage>
        <taxon>Bacteria</taxon>
        <taxon>Bacillati</taxon>
        <taxon>Bacillota</taxon>
        <taxon>Bacilli</taxon>
        <taxon>Bacillales</taxon>
        <taxon>Bacillaceae</taxon>
        <taxon>Salisediminibacterium</taxon>
    </lineage>
</organism>
<dbReference type="AlphaFoldDB" id="A0A1D7QVA2"/>
<proteinExistence type="inferred from homology"/>
<dbReference type="RefSeq" id="WP_069364975.1">
    <property type="nucleotide sequence ID" value="NZ_CP012502.1"/>
</dbReference>
<dbReference type="GO" id="GO:0006935">
    <property type="term" value="P:chemotaxis"/>
    <property type="evidence" value="ECO:0007669"/>
    <property type="project" value="UniProtKB-KW"/>
</dbReference>
<dbReference type="STRING" id="632773.BBEV_1579"/>
<evidence type="ECO:0000256" key="9">
    <source>
        <dbReference type="ARBA" id="ARBA00023136"/>
    </source>
</evidence>
<dbReference type="OrthoDB" id="9852847at2"/>
<name>A0A1D7QVA2_9BACI</name>
<protein>
    <recommendedName>
        <fullName evidence="10">Flagellar protein FliL</fullName>
    </recommendedName>
</protein>
<accession>A0A1D7QVA2</accession>
<keyword evidence="12" id="KW-1185">Reference proteome</keyword>
<dbReference type="GO" id="GO:0071973">
    <property type="term" value="P:bacterial-type flagellum-dependent cell motility"/>
    <property type="evidence" value="ECO:0007669"/>
    <property type="project" value="InterPro"/>
</dbReference>
<evidence type="ECO:0000256" key="8">
    <source>
        <dbReference type="ARBA" id="ARBA00022989"/>
    </source>
</evidence>
<evidence type="ECO:0000256" key="2">
    <source>
        <dbReference type="ARBA" id="ARBA00004162"/>
    </source>
</evidence>
<evidence type="ECO:0000256" key="7">
    <source>
        <dbReference type="ARBA" id="ARBA00022779"/>
    </source>
</evidence>
<dbReference type="Pfam" id="PF03748">
    <property type="entry name" value="FliL"/>
    <property type="match status" value="1"/>
</dbReference>
<reference evidence="11 12" key="1">
    <citation type="submission" date="2015-08" db="EMBL/GenBank/DDBJ databases">
        <title>The complete genome sequence of Bacillus beveridgei MLTeJB.</title>
        <authorList>
            <person name="Hanson T.E."/>
            <person name="Mesa C."/>
            <person name="Basesman S.M."/>
            <person name="Oremland R.S."/>
        </authorList>
    </citation>
    <scope>NUCLEOTIDE SEQUENCE [LARGE SCALE GENOMIC DNA]</scope>
    <source>
        <strain evidence="11 12">MLTeJB</strain>
    </source>
</reference>
<evidence type="ECO:0000313" key="11">
    <source>
        <dbReference type="EMBL" id="AOM82940.1"/>
    </source>
</evidence>
<feature type="transmembrane region" description="Helical" evidence="10">
    <location>
        <begin position="26"/>
        <end position="47"/>
    </location>
</feature>
<comment type="subcellular location">
    <subcellularLocation>
        <location evidence="2">Cell membrane</location>
        <topology evidence="2">Single-pass membrane protein</topology>
    </subcellularLocation>
</comment>
<keyword evidence="5 10" id="KW-0145">Chemotaxis</keyword>
<evidence type="ECO:0000313" key="12">
    <source>
        <dbReference type="Proteomes" id="UP000094463"/>
    </source>
</evidence>
<dbReference type="EMBL" id="CP012502">
    <property type="protein sequence ID" value="AOM82940.1"/>
    <property type="molecule type" value="Genomic_DNA"/>
</dbReference>
<keyword evidence="11" id="KW-0969">Cilium</keyword>
<keyword evidence="11" id="KW-0282">Flagellum</keyword>
<dbReference type="KEGG" id="bbev:BBEV_1579"/>
<comment type="function">
    <text evidence="1 10">Controls the rotational direction of flagella during chemotaxis.</text>
</comment>
<comment type="similarity">
    <text evidence="3 10">Belongs to the FliL family.</text>
</comment>
<evidence type="ECO:0000256" key="10">
    <source>
        <dbReference type="RuleBase" id="RU364125"/>
    </source>
</evidence>
<evidence type="ECO:0000256" key="3">
    <source>
        <dbReference type="ARBA" id="ARBA00008281"/>
    </source>
</evidence>
<keyword evidence="6 10" id="KW-0812">Transmembrane</keyword>
<evidence type="ECO:0000256" key="1">
    <source>
        <dbReference type="ARBA" id="ARBA00002254"/>
    </source>
</evidence>
<evidence type="ECO:0000256" key="4">
    <source>
        <dbReference type="ARBA" id="ARBA00022475"/>
    </source>
</evidence>
<keyword evidence="7 10" id="KW-0283">Flagellar rotation</keyword>
<evidence type="ECO:0000256" key="5">
    <source>
        <dbReference type="ARBA" id="ARBA00022500"/>
    </source>
</evidence>
<keyword evidence="11" id="KW-0966">Cell projection</keyword>
<evidence type="ECO:0000256" key="6">
    <source>
        <dbReference type="ARBA" id="ARBA00022692"/>
    </source>
</evidence>
<dbReference type="InterPro" id="IPR005503">
    <property type="entry name" value="FliL"/>
</dbReference>
<keyword evidence="4 10" id="KW-1003">Cell membrane</keyword>
<gene>
    <name evidence="11" type="ORF">BBEV_1579</name>
</gene>
<dbReference type="GO" id="GO:0005886">
    <property type="term" value="C:plasma membrane"/>
    <property type="evidence" value="ECO:0007669"/>
    <property type="project" value="UniProtKB-SubCell"/>
</dbReference>
<sequence length="155" mass="17602">MVNGVEDSKEQAAEPKKKKMSSKQRMMAFVSPIVGVTMVSLLFFMLFGEDNFFASDDVRERTYSTEERIYMMGDGNIVRAEFAIEVTNEEARTSLINGRKVIDWILSNAISEFDLERISGKSGKEALENEIKGTINRQFPSLQIERVYITSLVIT</sequence>